<dbReference type="RefSeq" id="WP_377253464.1">
    <property type="nucleotide sequence ID" value="NZ_JBHLUH010000042.1"/>
</dbReference>
<comment type="caution">
    <text evidence="1">The sequence shown here is derived from an EMBL/GenBank/DDBJ whole genome shotgun (WGS) entry which is preliminary data.</text>
</comment>
<name>A0ABV6M6H9_9ACTN</name>
<evidence type="ECO:0000313" key="1">
    <source>
        <dbReference type="EMBL" id="MFC0530307.1"/>
    </source>
</evidence>
<organism evidence="1 2">
    <name type="scientific">Phytohabitans kaempferiae</name>
    <dbReference type="NCBI Taxonomy" id="1620943"/>
    <lineage>
        <taxon>Bacteria</taxon>
        <taxon>Bacillati</taxon>
        <taxon>Actinomycetota</taxon>
        <taxon>Actinomycetes</taxon>
        <taxon>Micromonosporales</taxon>
        <taxon>Micromonosporaceae</taxon>
    </lineage>
</organism>
<sequence>MAMVAAALGLLPLVAGAFLPEGIDVAVILDVLRALVADGKRHRG</sequence>
<protein>
    <recommendedName>
        <fullName evidence="3">Cation-transporting P-type ATPase C-terminal domain-containing protein</fullName>
    </recommendedName>
</protein>
<dbReference type="Proteomes" id="UP001589867">
    <property type="component" value="Unassembled WGS sequence"/>
</dbReference>
<reference evidence="1 2" key="1">
    <citation type="submission" date="2024-09" db="EMBL/GenBank/DDBJ databases">
        <authorList>
            <person name="Sun Q."/>
            <person name="Mori K."/>
        </authorList>
    </citation>
    <scope>NUCLEOTIDE SEQUENCE [LARGE SCALE GENOMIC DNA]</scope>
    <source>
        <strain evidence="1 2">TBRC 3947</strain>
    </source>
</reference>
<dbReference type="EMBL" id="JBHLUH010000042">
    <property type="protein sequence ID" value="MFC0530307.1"/>
    <property type="molecule type" value="Genomic_DNA"/>
</dbReference>
<accession>A0ABV6M6H9</accession>
<gene>
    <name evidence="1" type="ORF">ACFFIA_21830</name>
</gene>
<proteinExistence type="predicted"/>
<evidence type="ECO:0008006" key="3">
    <source>
        <dbReference type="Google" id="ProtNLM"/>
    </source>
</evidence>
<keyword evidence="2" id="KW-1185">Reference proteome</keyword>
<evidence type="ECO:0000313" key="2">
    <source>
        <dbReference type="Proteomes" id="UP001589867"/>
    </source>
</evidence>